<sequence length="320" mass="36988">MVQTTDKIYQLSIPTPFAVGDVHTYLLKGETLSLIDAGVKTEEAWKALESQLHAIGYSPNDIKQVILTHHHPDHIGLVDRFEQLEGVYGHEDNKRWLERDETFLNRFQTFFYTLYKQFGVDHTHEAFFKHLRDPLKYVAEGTLTGSLKEGDQIPGHPDWSVMETPGHAESHLSFYRSLDQSMLSGDHLLYHISSNPLLEPPRLPGGPRPRPLVTYQKTLDKCLHMDIREVYPGHGPVFTNPNELIKERMKKQEYRSNKVYHMLEEGPLTPFQVCKQLFPKHIEKQFGLTMSETVGQLDVLEEEGRVHVHLEDGVYYYEAK</sequence>
<dbReference type="PANTHER" id="PTHR23131">
    <property type="entry name" value="ENDORIBONUCLEASE LACTB2"/>
    <property type="match status" value="1"/>
</dbReference>
<name>A0ABY8UTV7_9BACI</name>
<dbReference type="InterPro" id="IPR050662">
    <property type="entry name" value="Sec-metab_biosynth-thioest"/>
</dbReference>
<evidence type="ECO:0000313" key="3">
    <source>
        <dbReference type="Proteomes" id="UP001236652"/>
    </source>
</evidence>
<organism evidence="2 3">
    <name type="scientific">Pontibacillus chungwhensis</name>
    <dbReference type="NCBI Taxonomy" id="265426"/>
    <lineage>
        <taxon>Bacteria</taxon>
        <taxon>Bacillati</taxon>
        <taxon>Bacillota</taxon>
        <taxon>Bacilli</taxon>
        <taxon>Bacillales</taxon>
        <taxon>Bacillaceae</taxon>
        <taxon>Pontibacillus</taxon>
    </lineage>
</organism>
<dbReference type="RefSeq" id="WP_231416751.1">
    <property type="nucleotide sequence ID" value="NZ_CP126446.1"/>
</dbReference>
<evidence type="ECO:0000313" key="2">
    <source>
        <dbReference type="EMBL" id="WIF96477.1"/>
    </source>
</evidence>
<dbReference type="Pfam" id="PF00753">
    <property type="entry name" value="Lactamase_B"/>
    <property type="match status" value="1"/>
</dbReference>
<dbReference type="InterPro" id="IPR001279">
    <property type="entry name" value="Metallo-B-lactamas"/>
</dbReference>
<feature type="domain" description="Metallo-beta-lactamase" evidence="1">
    <location>
        <begin position="21"/>
        <end position="234"/>
    </location>
</feature>
<dbReference type="InterPro" id="IPR036866">
    <property type="entry name" value="RibonucZ/Hydroxyglut_hydro"/>
</dbReference>
<dbReference type="EMBL" id="CP126446">
    <property type="protein sequence ID" value="WIF96477.1"/>
    <property type="molecule type" value="Genomic_DNA"/>
</dbReference>
<reference evidence="2 3" key="1">
    <citation type="submission" date="2023-05" db="EMBL/GenBank/DDBJ databases">
        <title>Comparative genomics reveals the evidence of polycyclic aromatic hydrocarbons degradation in moderately halophilic genus Pontibacillus.</title>
        <authorList>
            <person name="Yang H."/>
            <person name="Qian Z."/>
        </authorList>
    </citation>
    <scope>NUCLEOTIDE SEQUENCE [LARGE SCALE GENOMIC DNA]</scope>
    <source>
        <strain evidence="3">HN14</strain>
    </source>
</reference>
<proteinExistence type="predicted"/>
<dbReference type="SMART" id="SM00849">
    <property type="entry name" value="Lactamase_B"/>
    <property type="match status" value="1"/>
</dbReference>
<evidence type="ECO:0000259" key="1">
    <source>
        <dbReference type="SMART" id="SM00849"/>
    </source>
</evidence>
<dbReference type="Proteomes" id="UP001236652">
    <property type="component" value="Chromosome"/>
</dbReference>
<dbReference type="Gene3D" id="3.60.15.10">
    <property type="entry name" value="Ribonuclease Z/Hydroxyacylglutathione hydrolase-like"/>
    <property type="match status" value="1"/>
</dbReference>
<dbReference type="PANTHER" id="PTHR23131:SF4">
    <property type="entry name" value="METALLO-BETA-LACTAMASE SUPERFAMILY POTEIN"/>
    <property type="match status" value="1"/>
</dbReference>
<keyword evidence="3" id="KW-1185">Reference proteome</keyword>
<gene>
    <name evidence="2" type="ORF">QNI29_12010</name>
</gene>
<protein>
    <submittedName>
        <fullName evidence="2">MBL fold metallo-hydrolase</fullName>
    </submittedName>
</protein>
<accession>A0ABY8UTV7</accession>
<dbReference type="SUPFAM" id="SSF56281">
    <property type="entry name" value="Metallo-hydrolase/oxidoreductase"/>
    <property type="match status" value="1"/>
</dbReference>